<evidence type="ECO:0000256" key="3">
    <source>
        <dbReference type="ARBA" id="ARBA00023602"/>
    </source>
</evidence>
<organism evidence="5 6">
    <name type="scientific">Clavelina lepadiformis</name>
    <name type="common">Light-bulb sea squirt</name>
    <name type="synonym">Ascidia lepadiformis</name>
    <dbReference type="NCBI Taxonomy" id="159417"/>
    <lineage>
        <taxon>Eukaryota</taxon>
        <taxon>Metazoa</taxon>
        <taxon>Chordata</taxon>
        <taxon>Tunicata</taxon>
        <taxon>Ascidiacea</taxon>
        <taxon>Aplousobranchia</taxon>
        <taxon>Clavelinidae</taxon>
        <taxon>Clavelina</taxon>
    </lineage>
</organism>
<evidence type="ECO:0000256" key="2">
    <source>
        <dbReference type="ARBA" id="ARBA00022803"/>
    </source>
</evidence>
<dbReference type="Proteomes" id="UP001642483">
    <property type="component" value="Unassembled WGS sequence"/>
</dbReference>
<keyword evidence="2" id="KW-0802">TPR repeat</keyword>
<evidence type="ECO:0000313" key="5">
    <source>
        <dbReference type="EMBL" id="CAK8691715.1"/>
    </source>
</evidence>
<keyword evidence="6" id="KW-1185">Reference proteome</keyword>
<sequence>MAKSSKLTDAERHKLIEKLNKETEEFIKERQENNKDYVYKDGFTDENIDEILATHPAFMKSQPTAEEIENNPLLKGLQMIQYDPDDTPYEKAMAHKKDGNFQFKCKQYKRACLAYTEAIKAKCDDNDLMAVLYTNRAAANFRLQNYRSSLLDATYAVKLSPERVKSLLRCAHCCEAMKRYDDAMDWCKIVLSLDEENKEAAESLENCSKLKKVSDRDKRKEELSKEKTRKQNVLLLDTIKSHGVQLDVCENADDDDEVSTVISMFQSHGENNVKVHLNVDNDLVWPVFFAYPEFQITDFIEQFNENSTFFDHLWMMFDKPADWDVKGHYTSEHLVAFYENVGNRYD</sequence>
<dbReference type="PANTHER" id="PTHR46035:SF1">
    <property type="entry name" value="TETRATRICOPEPTIDE REPEAT PROTEIN 4"/>
    <property type="match status" value="1"/>
</dbReference>
<evidence type="ECO:0000259" key="4">
    <source>
        <dbReference type="Pfam" id="PF18972"/>
    </source>
</evidence>
<keyword evidence="1" id="KW-0677">Repeat</keyword>
<dbReference type="SUPFAM" id="SSF48452">
    <property type="entry name" value="TPR-like"/>
    <property type="match status" value="1"/>
</dbReference>
<feature type="domain" description="Cns1/TTC4 wheel" evidence="4">
    <location>
        <begin position="279"/>
        <end position="340"/>
    </location>
</feature>
<name>A0ABP0GJ02_CLALP</name>
<evidence type="ECO:0000256" key="1">
    <source>
        <dbReference type="ARBA" id="ARBA00022737"/>
    </source>
</evidence>
<reference evidence="5 6" key="1">
    <citation type="submission" date="2024-02" db="EMBL/GenBank/DDBJ databases">
        <authorList>
            <person name="Daric V."/>
            <person name="Darras S."/>
        </authorList>
    </citation>
    <scope>NUCLEOTIDE SEQUENCE [LARGE SCALE GENOMIC DNA]</scope>
</reference>
<accession>A0ABP0GJ02</accession>
<dbReference type="InterPro" id="IPR019734">
    <property type="entry name" value="TPR_rpt"/>
</dbReference>
<protein>
    <recommendedName>
        <fullName evidence="4">Cns1/TTC4 wheel domain-containing protein</fullName>
    </recommendedName>
</protein>
<dbReference type="InterPro" id="IPR011990">
    <property type="entry name" value="TPR-like_helical_dom_sf"/>
</dbReference>
<dbReference type="PANTHER" id="PTHR46035">
    <property type="entry name" value="TETRATRICOPEPTIDE REPEAT PROTEIN 4"/>
    <property type="match status" value="1"/>
</dbReference>
<comment type="similarity">
    <text evidence="3">Belongs to the TTC4 family.</text>
</comment>
<dbReference type="InterPro" id="IPR044059">
    <property type="entry name" value="Csn1/TTC4_wheel"/>
</dbReference>
<dbReference type="SMART" id="SM00028">
    <property type="entry name" value="TPR"/>
    <property type="match status" value="3"/>
</dbReference>
<comment type="caution">
    <text evidence="5">The sequence shown here is derived from an EMBL/GenBank/DDBJ whole genome shotgun (WGS) entry which is preliminary data.</text>
</comment>
<evidence type="ECO:0000313" key="6">
    <source>
        <dbReference type="Proteomes" id="UP001642483"/>
    </source>
</evidence>
<gene>
    <name evidence="5" type="ORF">CVLEPA_LOCUS24476</name>
</gene>
<dbReference type="Gene3D" id="1.25.40.10">
    <property type="entry name" value="Tetratricopeptide repeat domain"/>
    <property type="match status" value="1"/>
</dbReference>
<proteinExistence type="inferred from homology"/>
<dbReference type="Pfam" id="PF18972">
    <property type="entry name" value="Wheel"/>
    <property type="match status" value="1"/>
</dbReference>
<dbReference type="EMBL" id="CAWYQH010000119">
    <property type="protein sequence ID" value="CAK8691715.1"/>
    <property type="molecule type" value="Genomic_DNA"/>
</dbReference>